<keyword evidence="5 8" id="KW-0256">Endoplasmic reticulum</keyword>
<feature type="chain" id="PRO_5008447762" description="Dolichyl-diphosphooligosaccharide--protein glycosyltransferase subunit WBP1" evidence="8">
    <location>
        <begin position="19"/>
        <end position="460"/>
    </location>
</feature>
<dbReference type="EMBL" id="LTAN01000005">
    <property type="protein sequence ID" value="OBR08541.1"/>
    <property type="molecule type" value="Genomic_DNA"/>
</dbReference>
<keyword evidence="8" id="KW-0732">Signal</keyword>
<dbReference type="InterPro" id="IPR055459">
    <property type="entry name" value="OST48_MD"/>
</dbReference>
<evidence type="ECO:0000256" key="7">
    <source>
        <dbReference type="ARBA" id="ARBA00023136"/>
    </source>
</evidence>
<comment type="pathway">
    <text evidence="2 8">Protein modification; protein glycosylation.</text>
</comment>
<dbReference type="GO" id="GO:0016740">
    <property type="term" value="F:transferase activity"/>
    <property type="evidence" value="ECO:0007669"/>
    <property type="project" value="UniProtKB-KW"/>
</dbReference>
<accession>A0A1B7Y8Y5</accession>
<keyword evidence="11" id="KW-0808">Transferase</keyword>
<evidence type="ECO:0000313" key="11">
    <source>
        <dbReference type="EMBL" id="OBR08541.1"/>
    </source>
</evidence>
<evidence type="ECO:0000256" key="6">
    <source>
        <dbReference type="ARBA" id="ARBA00022989"/>
    </source>
</evidence>
<evidence type="ECO:0000256" key="8">
    <source>
        <dbReference type="RuleBase" id="RU361142"/>
    </source>
</evidence>
<dbReference type="UniPathway" id="UPA00378"/>
<evidence type="ECO:0000256" key="5">
    <source>
        <dbReference type="ARBA" id="ARBA00022824"/>
    </source>
</evidence>
<evidence type="ECO:0000259" key="9">
    <source>
        <dbReference type="Pfam" id="PF03345"/>
    </source>
</evidence>
<dbReference type="VEuPathDB" id="FungiDB:CH63R_07306"/>
<evidence type="ECO:0000256" key="1">
    <source>
        <dbReference type="ARBA" id="ARBA00004479"/>
    </source>
</evidence>
<dbReference type="GO" id="GO:0018279">
    <property type="term" value="P:protein N-linked glycosylation via asparagine"/>
    <property type="evidence" value="ECO:0007669"/>
    <property type="project" value="UniProtKB-UniRule"/>
</dbReference>
<organism evidence="11 12">
    <name type="scientific">Colletotrichum higginsianum (strain IMI 349063)</name>
    <name type="common">Crucifer anthracnose fungus</name>
    <dbReference type="NCBI Taxonomy" id="759273"/>
    <lineage>
        <taxon>Eukaryota</taxon>
        <taxon>Fungi</taxon>
        <taxon>Dikarya</taxon>
        <taxon>Ascomycota</taxon>
        <taxon>Pezizomycotina</taxon>
        <taxon>Sordariomycetes</taxon>
        <taxon>Hypocreomycetidae</taxon>
        <taxon>Glomerellales</taxon>
        <taxon>Glomerellaceae</taxon>
        <taxon>Colletotrichum</taxon>
        <taxon>Colletotrichum destructivum species complex</taxon>
    </lineage>
</organism>
<evidence type="ECO:0000256" key="2">
    <source>
        <dbReference type="ARBA" id="ARBA00004922"/>
    </source>
</evidence>
<dbReference type="InterPro" id="IPR005013">
    <property type="entry name" value="DDOST_48_kDa_subunit"/>
</dbReference>
<dbReference type="GeneID" id="28866388"/>
<comment type="caution">
    <text evidence="11">The sequence shown here is derived from an EMBL/GenBank/DDBJ whole genome shotgun (WGS) entry which is preliminary data.</text>
</comment>
<keyword evidence="4 8" id="KW-0812">Transmembrane</keyword>
<keyword evidence="12" id="KW-1185">Reference proteome</keyword>
<evidence type="ECO:0000313" key="12">
    <source>
        <dbReference type="Proteomes" id="UP000092177"/>
    </source>
</evidence>
<reference evidence="12" key="1">
    <citation type="journal article" date="2017" name="BMC Genomics">
        <title>Gapless genome assembly of Colletotrichum higginsianum reveals chromosome structure and association of transposable elements with secondary metabolite gene clusters.</title>
        <authorList>
            <person name="Dallery J.-F."/>
            <person name="Lapalu N."/>
            <person name="Zampounis A."/>
            <person name="Pigne S."/>
            <person name="Luyten I."/>
            <person name="Amselem J."/>
            <person name="Wittenberg A.H.J."/>
            <person name="Zhou S."/>
            <person name="de Queiroz M.V."/>
            <person name="Robin G.P."/>
            <person name="Auger A."/>
            <person name="Hainaut M."/>
            <person name="Henrissat B."/>
            <person name="Kim K.-T."/>
            <person name="Lee Y.-H."/>
            <person name="Lespinet O."/>
            <person name="Schwartz D.C."/>
            <person name="Thon M.R."/>
            <person name="O'Connell R.J."/>
        </authorList>
    </citation>
    <scope>NUCLEOTIDE SEQUENCE [LARGE SCALE GENOMIC DNA]</scope>
    <source>
        <strain evidence="12">IMI 349063</strain>
    </source>
</reference>
<keyword evidence="7 8" id="KW-0472">Membrane</keyword>
<dbReference type="GO" id="GO:0008250">
    <property type="term" value="C:oligosaccharyltransferase complex"/>
    <property type="evidence" value="ECO:0007669"/>
    <property type="project" value="TreeGrafter"/>
</dbReference>
<keyword evidence="6 8" id="KW-1133">Transmembrane helix</keyword>
<dbReference type="KEGG" id="chig:CH63R_07306"/>
<comment type="subunit">
    <text evidence="8">Component of the oligosaccharyltransferase (OST) complex.</text>
</comment>
<feature type="signal peptide" evidence="8">
    <location>
        <begin position="1"/>
        <end position="18"/>
    </location>
</feature>
<dbReference type="Proteomes" id="UP000092177">
    <property type="component" value="Chromosome 5"/>
</dbReference>
<comment type="similarity">
    <text evidence="3 8">Belongs to the DDOST 48 kDa subunit family.</text>
</comment>
<evidence type="ECO:0000259" key="10">
    <source>
        <dbReference type="Pfam" id="PF23358"/>
    </source>
</evidence>
<evidence type="ECO:0000256" key="4">
    <source>
        <dbReference type="ARBA" id="ARBA00022692"/>
    </source>
</evidence>
<dbReference type="OrthoDB" id="29105at2759"/>
<dbReference type="PANTHER" id="PTHR10830">
    <property type="entry name" value="DOLICHYL-DIPHOSPHOOLIGOSACCHARIDE--PROTEIN GLYCOSYLTRANSFERASE 48 KDA SUBUNIT"/>
    <property type="match status" value="1"/>
</dbReference>
<name>A0A1B7Y8Y5_COLHI</name>
<dbReference type="Pfam" id="PF03345">
    <property type="entry name" value="OST48_N"/>
    <property type="match status" value="1"/>
</dbReference>
<feature type="domain" description="OST48 middle" evidence="10">
    <location>
        <begin position="305"/>
        <end position="447"/>
    </location>
</feature>
<dbReference type="PANTHER" id="PTHR10830:SF0">
    <property type="entry name" value="DOLICHYL-DIPHOSPHOOLIGOSACCHARIDE--PROTEIN GLYCOSYLTRANSFERASE 48 KDA SUBUNIT"/>
    <property type="match status" value="1"/>
</dbReference>
<comment type="function">
    <text evidence="8">Subunit of the oligosaccharyl transferase (OST) complex that catalyzes the initial transfer of a defined glycan (Glc(3)Man(9)GlcNAc(2) in eukaryotes) from the lipid carrier dolichol-pyrophosphate to an asparagine residue within an Asn-X-Ser/Thr consensus motif in nascent polypeptide chains, the first step in protein N-glycosylation. N-glycosylation occurs cotranslationally and the complex associates with the Sec61 complex at the channel-forming translocon complex that mediates protein translocation across the endoplasmic reticulum (ER).</text>
</comment>
<comment type="subcellular location">
    <subcellularLocation>
        <location evidence="8">Endoplasmic reticulum membrane</location>
        <topology evidence="8">Single-pass type I membrane protein</topology>
    </subcellularLocation>
    <subcellularLocation>
        <location evidence="1">Membrane</location>
        <topology evidence="1">Single-pass type I membrane protein</topology>
    </subcellularLocation>
</comment>
<feature type="domain" description="OST48 N-terminal" evidence="9">
    <location>
        <begin position="25"/>
        <end position="285"/>
    </location>
</feature>
<evidence type="ECO:0000256" key="3">
    <source>
        <dbReference type="ARBA" id="ARBA00008743"/>
    </source>
</evidence>
<sequence length="460" mass="50723">MRSLLSLCLLFLAATVHAVSVTGGRLLAILDDVAEKEGYSKFLGDLESRGFSITYQTPKSDSLQLFKLGERVYDHVLLFPSKSKGLGPNLTPNILLQFINAKGNILLSLSSTATVPTSIVSLLAELDIALPADRTGLVVDHFNYDTVSAAESHDVLAIPAPKSPRAGVKSFFHEDGQVIAFPKGLGHVLGAGQLLTPILRAPKTAYSYNPKEQAEVVDANDLFAAGEQLGLVSVFQARNSARFTLVGSAELLSDKWLDAKIKPAATGKEVTAWNREFAKRVAGWTFHEIGVLRVNNIEHHLNEAANETNPEIYRIKNDVTYSISLSEYSWDKWTPFTVANDDVLQLEFSMLSPFHRLPLELKSSTADASTYTTSFTLPDQHGIFNFKINYKRPFLTNLEEKNTVSVRHMAHDEWPRSYVISGAWPWLTGIFATVTGFVLFSAVWMYSAPTKAATATKKTQ</sequence>
<proteinExistence type="inferred from homology"/>
<gene>
    <name evidence="11" type="ORF">CH63R_07306</name>
</gene>
<dbReference type="RefSeq" id="XP_018157059.1">
    <property type="nucleotide sequence ID" value="XM_018302281.1"/>
</dbReference>
<dbReference type="InterPro" id="IPR055457">
    <property type="entry name" value="OST48_N"/>
</dbReference>
<protein>
    <recommendedName>
        <fullName evidence="8">Dolichyl-diphosphooligosaccharide--protein glycosyltransferase subunit WBP1</fullName>
        <shortName evidence="8">Oligosaccharyl transferase subunit WBP1</shortName>
    </recommendedName>
</protein>
<dbReference type="Pfam" id="PF23358">
    <property type="entry name" value="OST48_MD"/>
    <property type="match status" value="1"/>
</dbReference>
<feature type="transmembrane region" description="Helical" evidence="8">
    <location>
        <begin position="423"/>
        <end position="448"/>
    </location>
</feature>
<dbReference type="AlphaFoldDB" id="A0A1B7Y8Y5"/>